<comment type="caution">
    <text evidence="2">The sequence shown here is derived from an EMBL/GenBank/DDBJ whole genome shotgun (WGS) entry which is preliminary data.</text>
</comment>
<reference evidence="2 3" key="1">
    <citation type="journal article" date="2014" name="Int. J. Syst. Evol. Microbiol.">
        <title>Listeria floridensis sp. nov., Listeria aquatica sp. nov., Listeria cornellensis sp. nov., Listeria riparia sp. nov. and Listeria grandensis sp. nov., from agricultural and natural environments.</title>
        <authorList>
            <person name="den Bakker H.C."/>
            <person name="Warchocki S."/>
            <person name="Wright E.M."/>
            <person name="Allred A.F."/>
            <person name="Ahlstrom C."/>
            <person name="Manuel C.S."/>
            <person name="Stasiewicz M.J."/>
            <person name="Burrell A."/>
            <person name="Roof S."/>
            <person name="Strawn L."/>
            <person name="Fortes E.D."/>
            <person name="Nightingale K.K."/>
            <person name="Kephart D."/>
            <person name="Wiedmann M."/>
        </authorList>
    </citation>
    <scope>NUCLEOTIDE SEQUENCE [LARGE SCALE GENOMIC DNA]</scope>
    <source>
        <strain evidence="3">FSL F6-969</strain>
    </source>
</reference>
<evidence type="ECO:0000313" key="3">
    <source>
        <dbReference type="Proteomes" id="UP000019254"/>
    </source>
</evidence>
<evidence type="ECO:0000313" key="2">
    <source>
        <dbReference type="EMBL" id="EUJ32162.1"/>
    </source>
</evidence>
<feature type="chain" id="PRO_5038388045" description="Lipoprotein" evidence="1">
    <location>
        <begin position="22"/>
        <end position="74"/>
    </location>
</feature>
<keyword evidence="3" id="KW-1185">Reference proteome</keyword>
<keyword evidence="1" id="KW-0732">Signal</keyword>
<dbReference type="Proteomes" id="UP000019254">
    <property type="component" value="Unassembled WGS sequence"/>
</dbReference>
<dbReference type="RefSeq" id="WP_051999196.1">
    <property type="nucleotide sequence ID" value="NZ_AODE01000007.1"/>
</dbReference>
<dbReference type="PATRIC" id="fig|1265820.5.peg.614"/>
<feature type="signal peptide" evidence="1">
    <location>
        <begin position="1"/>
        <end position="21"/>
    </location>
</feature>
<evidence type="ECO:0000256" key="1">
    <source>
        <dbReference type="SAM" id="SignalP"/>
    </source>
</evidence>
<accession>W7C4Y8</accession>
<evidence type="ECO:0008006" key="4">
    <source>
        <dbReference type="Google" id="ProtNLM"/>
    </source>
</evidence>
<dbReference type="PROSITE" id="PS51257">
    <property type="entry name" value="PROKAR_LIPOPROTEIN"/>
    <property type="match status" value="1"/>
</dbReference>
<name>W7C4Y8_9LIST</name>
<gene>
    <name evidence="2" type="ORF">PCORN_03148</name>
</gene>
<sequence length="74" mass="8206">MRMRKILLGLTVSLAVAGLVACGTPDKDVAATKKEETKQETENAQVKAALEKLEKKVWSDIRCLRYGHGRQANH</sequence>
<dbReference type="AlphaFoldDB" id="W7C4Y8"/>
<proteinExistence type="predicted"/>
<protein>
    <recommendedName>
        <fullName evidence="4">Lipoprotein</fullName>
    </recommendedName>
</protein>
<organism evidence="2 3">
    <name type="scientific">Listeria cornellensis FSL F6-0969</name>
    <dbReference type="NCBI Taxonomy" id="1265820"/>
    <lineage>
        <taxon>Bacteria</taxon>
        <taxon>Bacillati</taxon>
        <taxon>Bacillota</taxon>
        <taxon>Bacilli</taxon>
        <taxon>Bacillales</taxon>
        <taxon>Listeriaceae</taxon>
        <taxon>Listeria</taxon>
    </lineage>
</organism>
<dbReference type="EMBL" id="AODE01000007">
    <property type="protein sequence ID" value="EUJ32162.1"/>
    <property type="molecule type" value="Genomic_DNA"/>
</dbReference>